<feature type="domain" description="HTH araC/xylS-type" evidence="5">
    <location>
        <begin position="432"/>
        <end position="530"/>
    </location>
</feature>
<dbReference type="RefSeq" id="WP_209751472.1">
    <property type="nucleotide sequence ID" value="NZ_JBHSMH010000063.1"/>
</dbReference>
<dbReference type="Pfam" id="PF00072">
    <property type="entry name" value="Response_reg"/>
    <property type="match status" value="1"/>
</dbReference>
<feature type="modified residue" description="4-aspartylphosphate" evidence="4">
    <location>
        <position position="55"/>
    </location>
</feature>
<keyword evidence="4" id="KW-0597">Phosphoprotein</keyword>
<dbReference type="PROSITE" id="PS01124">
    <property type="entry name" value="HTH_ARAC_FAMILY_2"/>
    <property type="match status" value="1"/>
</dbReference>
<dbReference type="Pfam" id="PF12833">
    <property type="entry name" value="HTH_18"/>
    <property type="match status" value="1"/>
</dbReference>
<keyword evidence="2" id="KW-0238">DNA-binding</keyword>
<name>A0ABW0LX36_9BACL</name>
<evidence type="ECO:0000313" key="8">
    <source>
        <dbReference type="Proteomes" id="UP001596105"/>
    </source>
</evidence>
<dbReference type="EMBL" id="JBHSMH010000063">
    <property type="protein sequence ID" value="MFC5470443.1"/>
    <property type="molecule type" value="Genomic_DNA"/>
</dbReference>
<organism evidence="7 8">
    <name type="scientific">Cohnella suwonensis</name>
    <dbReference type="NCBI Taxonomy" id="696072"/>
    <lineage>
        <taxon>Bacteria</taxon>
        <taxon>Bacillati</taxon>
        <taxon>Bacillota</taxon>
        <taxon>Bacilli</taxon>
        <taxon>Bacillales</taxon>
        <taxon>Paenibacillaceae</taxon>
        <taxon>Cohnella</taxon>
    </lineage>
</organism>
<sequence>MYNVLVVDDEIVAIRGIVQGIDWTALPIANMFTALDAEEARDILSNNQIHVVISDIDMPKENGIKLLNWVNENSPRTVTIFLTGHADFVYAQQAVQLNCFEYLLKPIDHDSLKESVVKALDLIGTREQEEMFQKTYEHYYDRWNRQLPILIERFWQDVLSLRIPATAERLEPLFKLYGMKLDMDMPVLPLLISVERWRQEWSARDEEIMSYALKNAAEEILLKDWEGHVVQEQNGMIFALMYGTEAQIDQEALHERCAEYIGKCGDYLHAEVSCYIGEAIPVSGLRMCTHNLADMERSNLRETRGVFRMVSFTRSNKRMYATPSLQEWIALAERGKKAELLKNVNALFDQWQAEQANYMIRVNFYYGLVNIVFQFLQRRSLFPSDVFVDEEWRNGEQASKSLGAMKSWTIRFMERLSEYMATDTKEVSNAVIKVQQFIEKNVEMDLNRDEIAEQVYLNPAYLSRLFRKETGKSLTDYMSEIRVEKAKRQLENSNIKISDIAVSVGYTNFSHFSQLFKKLTGMTPQEYRKKYQDLR</sequence>
<evidence type="ECO:0000256" key="4">
    <source>
        <dbReference type="PROSITE-ProRule" id="PRU00169"/>
    </source>
</evidence>
<evidence type="ECO:0000259" key="5">
    <source>
        <dbReference type="PROSITE" id="PS01124"/>
    </source>
</evidence>
<keyword evidence="1" id="KW-0805">Transcription regulation</keyword>
<dbReference type="InterPro" id="IPR020449">
    <property type="entry name" value="Tscrpt_reg_AraC-type_HTH"/>
</dbReference>
<accession>A0ABW0LX36</accession>
<gene>
    <name evidence="7" type="ORF">ACFPPD_17245</name>
</gene>
<dbReference type="SMART" id="SM00342">
    <property type="entry name" value="HTH_ARAC"/>
    <property type="match status" value="1"/>
</dbReference>
<proteinExistence type="predicted"/>
<dbReference type="InterPro" id="IPR018062">
    <property type="entry name" value="HTH_AraC-typ_CS"/>
</dbReference>
<dbReference type="InterPro" id="IPR018060">
    <property type="entry name" value="HTH_AraC"/>
</dbReference>
<dbReference type="InterPro" id="IPR009057">
    <property type="entry name" value="Homeodomain-like_sf"/>
</dbReference>
<evidence type="ECO:0000313" key="7">
    <source>
        <dbReference type="EMBL" id="MFC5470443.1"/>
    </source>
</evidence>
<keyword evidence="8" id="KW-1185">Reference proteome</keyword>
<keyword evidence="3" id="KW-0804">Transcription</keyword>
<dbReference type="SUPFAM" id="SSF46689">
    <property type="entry name" value="Homeodomain-like"/>
    <property type="match status" value="2"/>
</dbReference>
<comment type="caution">
    <text evidence="7">The sequence shown here is derived from an EMBL/GenBank/DDBJ whole genome shotgun (WGS) entry which is preliminary data.</text>
</comment>
<evidence type="ECO:0000256" key="2">
    <source>
        <dbReference type="ARBA" id="ARBA00023125"/>
    </source>
</evidence>
<protein>
    <submittedName>
        <fullName evidence="7">Helix-turn-helix domain-containing protein</fullName>
    </submittedName>
</protein>
<dbReference type="InterPro" id="IPR001789">
    <property type="entry name" value="Sig_transdc_resp-reg_receiver"/>
</dbReference>
<dbReference type="Gene3D" id="3.40.50.2300">
    <property type="match status" value="1"/>
</dbReference>
<reference evidence="8" key="1">
    <citation type="journal article" date="2019" name="Int. J. Syst. Evol. Microbiol.">
        <title>The Global Catalogue of Microorganisms (GCM) 10K type strain sequencing project: providing services to taxonomists for standard genome sequencing and annotation.</title>
        <authorList>
            <consortium name="The Broad Institute Genomics Platform"/>
            <consortium name="The Broad Institute Genome Sequencing Center for Infectious Disease"/>
            <person name="Wu L."/>
            <person name="Ma J."/>
        </authorList>
    </citation>
    <scope>NUCLEOTIDE SEQUENCE [LARGE SCALE GENOMIC DNA]</scope>
    <source>
        <strain evidence="8">CCUG 57113</strain>
    </source>
</reference>
<dbReference type="PANTHER" id="PTHR43280:SF2">
    <property type="entry name" value="HTH-TYPE TRANSCRIPTIONAL REGULATOR EXSA"/>
    <property type="match status" value="1"/>
</dbReference>
<dbReference type="CDD" id="cd17536">
    <property type="entry name" value="REC_YesN-like"/>
    <property type="match status" value="1"/>
</dbReference>
<dbReference type="Proteomes" id="UP001596105">
    <property type="component" value="Unassembled WGS sequence"/>
</dbReference>
<dbReference type="PRINTS" id="PR00032">
    <property type="entry name" value="HTHARAC"/>
</dbReference>
<dbReference type="SMART" id="SM00448">
    <property type="entry name" value="REC"/>
    <property type="match status" value="1"/>
</dbReference>
<evidence type="ECO:0000259" key="6">
    <source>
        <dbReference type="PROSITE" id="PS50110"/>
    </source>
</evidence>
<dbReference type="PANTHER" id="PTHR43280">
    <property type="entry name" value="ARAC-FAMILY TRANSCRIPTIONAL REGULATOR"/>
    <property type="match status" value="1"/>
</dbReference>
<dbReference type="Gene3D" id="1.10.10.60">
    <property type="entry name" value="Homeodomain-like"/>
    <property type="match status" value="2"/>
</dbReference>
<feature type="domain" description="Response regulatory" evidence="6">
    <location>
        <begin position="3"/>
        <end position="120"/>
    </location>
</feature>
<dbReference type="PROSITE" id="PS00041">
    <property type="entry name" value="HTH_ARAC_FAMILY_1"/>
    <property type="match status" value="1"/>
</dbReference>
<dbReference type="InterPro" id="IPR011006">
    <property type="entry name" value="CheY-like_superfamily"/>
</dbReference>
<evidence type="ECO:0000256" key="3">
    <source>
        <dbReference type="ARBA" id="ARBA00023163"/>
    </source>
</evidence>
<evidence type="ECO:0000256" key="1">
    <source>
        <dbReference type="ARBA" id="ARBA00023015"/>
    </source>
</evidence>
<dbReference type="PROSITE" id="PS50110">
    <property type="entry name" value="RESPONSE_REGULATORY"/>
    <property type="match status" value="1"/>
</dbReference>
<dbReference type="SUPFAM" id="SSF52172">
    <property type="entry name" value="CheY-like"/>
    <property type="match status" value="1"/>
</dbReference>